<gene>
    <name evidence="9" type="primary">LOC103701541</name>
</gene>
<keyword evidence="4" id="KW-0804">Transcription</keyword>
<keyword evidence="8" id="KW-1185">Reference proteome</keyword>
<evidence type="ECO:0000256" key="4">
    <source>
        <dbReference type="ARBA" id="ARBA00023163"/>
    </source>
</evidence>
<dbReference type="Pfam" id="PF00249">
    <property type="entry name" value="Myb_DNA-binding"/>
    <property type="match status" value="1"/>
</dbReference>
<evidence type="ECO:0000256" key="3">
    <source>
        <dbReference type="ARBA" id="ARBA00023125"/>
    </source>
</evidence>
<evidence type="ECO:0000256" key="5">
    <source>
        <dbReference type="ARBA" id="ARBA00023242"/>
    </source>
</evidence>
<protein>
    <submittedName>
        <fullName evidence="9">Probable transcription factor GLK1</fullName>
    </submittedName>
</protein>
<dbReference type="GeneID" id="103701541"/>
<dbReference type="FunFam" id="1.10.10.60:FF:000007">
    <property type="entry name" value="Two-component response regulator"/>
    <property type="match status" value="1"/>
</dbReference>
<evidence type="ECO:0000256" key="2">
    <source>
        <dbReference type="ARBA" id="ARBA00023015"/>
    </source>
</evidence>
<dbReference type="Proteomes" id="UP000228380">
    <property type="component" value="Chromosome 9"/>
</dbReference>
<dbReference type="InterPro" id="IPR044825">
    <property type="entry name" value="GLK1/2-like"/>
</dbReference>
<dbReference type="GO" id="GO:0045893">
    <property type="term" value="P:positive regulation of DNA-templated transcription"/>
    <property type="evidence" value="ECO:0007669"/>
    <property type="project" value="InterPro"/>
</dbReference>
<keyword evidence="5" id="KW-0539">Nucleus</keyword>
<evidence type="ECO:0000256" key="1">
    <source>
        <dbReference type="ARBA" id="ARBA00004123"/>
    </source>
</evidence>
<dbReference type="PROSITE" id="PS51294">
    <property type="entry name" value="HTH_MYB"/>
    <property type="match status" value="1"/>
</dbReference>
<dbReference type="KEGG" id="pda:103701541"/>
<feature type="domain" description="HTH myb-type" evidence="7">
    <location>
        <begin position="146"/>
        <end position="205"/>
    </location>
</feature>
<keyword evidence="3" id="KW-0238">DNA-binding</keyword>
<accession>A0A8B7BN14</accession>
<dbReference type="InterPro" id="IPR001005">
    <property type="entry name" value="SANT/Myb"/>
</dbReference>
<dbReference type="PANTHER" id="PTHR31312:SF1">
    <property type="entry name" value="TRANSCRIPTION ACTIVATOR GLK1"/>
    <property type="match status" value="1"/>
</dbReference>
<proteinExistence type="predicted"/>
<evidence type="ECO:0000313" key="9">
    <source>
        <dbReference type="RefSeq" id="XP_008781857.2"/>
    </source>
</evidence>
<feature type="region of interest" description="Disordered" evidence="6">
    <location>
        <begin position="66"/>
        <end position="93"/>
    </location>
</feature>
<dbReference type="InterPro" id="IPR009057">
    <property type="entry name" value="Homeodomain-like_sf"/>
</dbReference>
<comment type="subcellular location">
    <subcellularLocation>
        <location evidence="1">Nucleus</location>
    </subcellularLocation>
</comment>
<dbReference type="InterPro" id="IPR017930">
    <property type="entry name" value="Myb_dom"/>
</dbReference>
<evidence type="ECO:0000256" key="6">
    <source>
        <dbReference type="SAM" id="MobiDB-lite"/>
    </source>
</evidence>
<reference evidence="8" key="1">
    <citation type="journal article" date="2019" name="Nat. Commun.">
        <title>Genome-wide association mapping of date palm fruit traits.</title>
        <authorList>
            <person name="Hazzouri K.M."/>
            <person name="Gros-Balthazard M."/>
            <person name="Flowers J.M."/>
            <person name="Copetti D."/>
            <person name="Lemansour A."/>
            <person name="Lebrun M."/>
            <person name="Masmoudi K."/>
            <person name="Ferrand S."/>
            <person name="Dhar M.I."/>
            <person name="Fresquez Z.A."/>
            <person name="Rosas U."/>
            <person name="Zhang J."/>
            <person name="Talag J."/>
            <person name="Lee S."/>
            <person name="Kudrna D."/>
            <person name="Powell R.F."/>
            <person name="Leitch I.J."/>
            <person name="Krueger R.R."/>
            <person name="Wing R.A."/>
            <person name="Amiri K.M.A."/>
            <person name="Purugganan M.D."/>
        </authorList>
    </citation>
    <scope>NUCLEOTIDE SEQUENCE [LARGE SCALE GENOMIC DNA]</scope>
    <source>
        <strain evidence="8">cv. Khalas</strain>
    </source>
</reference>
<dbReference type="AlphaFoldDB" id="A0A8B7BN14"/>
<dbReference type="PANTHER" id="PTHR31312">
    <property type="entry name" value="TRANSCRIPTION ACTIVATOR GLK1"/>
    <property type="match status" value="1"/>
</dbReference>
<organism evidence="8 9">
    <name type="scientific">Phoenix dactylifera</name>
    <name type="common">Date palm</name>
    <dbReference type="NCBI Taxonomy" id="42345"/>
    <lineage>
        <taxon>Eukaryota</taxon>
        <taxon>Viridiplantae</taxon>
        <taxon>Streptophyta</taxon>
        <taxon>Embryophyta</taxon>
        <taxon>Tracheophyta</taxon>
        <taxon>Spermatophyta</taxon>
        <taxon>Magnoliopsida</taxon>
        <taxon>Liliopsida</taxon>
        <taxon>Arecaceae</taxon>
        <taxon>Coryphoideae</taxon>
        <taxon>Phoeniceae</taxon>
        <taxon>Phoenix</taxon>
    </lineage>
</organism>
<dbReference type="GO" id="GO:0000976">
    <property type="term" value="F:transcription cis-regulatory region binding"/>
    <property type="evidence" value="ECO:0007669"/>
    <property type="project" value="TreeGrafter"/>
</dbReference>
<name>A0A8B7BN14_PHODC</name>
<sequence length="413" mass="45224">MLPVSPLRGSNGDQRDGGVGRLVGDFSSDTLLEDINFDDLFMGFDNGDKLPDLEMDPAEIFAEFSEGGEEDSSGMAMAAESTVGSDSGGQQKGLLEGEMEDLSRREEVMSATTKEDPVAMTAEIRSPSEVNRDRKSSVVATKNSQGKRKVKVDWTPELHRRFVQAVEQLGVDKAVPSKILELMGIDCLTRYNVASHLQKYRSRRKHMLAREAEAVSLSQTPQMHATNVACSRRNMNPWLGPIIGFPPPPPPPSVQPFRPLHFGGHPPPLVSMRPRYLASWSPSPPWAPQSSPPPLPNPCYWHHHCQRGSREGWVPYVLTQGTPCFPQALPTSFPAPSVPGVLPHPFHRPVPTRDWGSQLLDAYPSNENINAAIGDVLAKPWLPLPLGLKPPSLESVLVELQRQGVSTAPPTSG</sequence>
<dbReference type="RefSeq" id="XP_008781857.2">
    <property type="nucleotide sequence ID" value="XM_008783635.4"/>
</dbReference>
<dbReference type="InterPro" id="IPR006447">
    <property type="entry name" value="Myb_dom_plants"/>
</dbReference>
<dbReference type="Gene3D" id="1.10.10.60">
    <property type="entry name" value="Homeodomain-like"/>
    <property type="match status" value="1"/>
</dbReference>
<evidence type="ECO:0000259" key="7">
    <source>
        <dbReference type="PROSITE" id="PS51294"/>
    </source>
</evidence>
<dbReference type="SUPFAM" id="SSF46689">
    <property type="entry name" value="Homeodomain-like"/>
    <property type="match status" value="1"/>
</dbReference>
<dbReference type="GO" id="GO:0005634">
    <property type="term" value="C:nucleus"/>
    <property type="evidence" value="ECO:0007669"/>
    <property type="project" value="UniProtKB-SubCell"/>
</dbReference>
<dbReference type="GO" id="GO:0003700">
    <property type="term" value="F:DNA-binding transcription factor activity"/>
    <property type="evidence" value="ECO:0007669"/>
    <property type="project" value="InterPro"/>
</dbReference>
<evidence type="ECO:0000313" key="8">
    <source>
        <dbReference type="Proteomes" id="UP000228380"/>
    </source>
</evidence>
<keyword evidence="2" id="KW-0805">Transcription regulation</keyword>
<feature type="region of interest" description="Disordered" evidence="6">
    <location>
        <begin position="1"/>
        <end position="23"/>
    </location>
</feature>
<dbReference type="NCBIfam" id="TIGR01557">
    <property type="entry name" value="myb_SHAQKYF"/>
    <property type="match status" value="1"/>
</dbReference>
<dbReference type="OrthoDB" id="60033at2759"/>
<reference evidence="9" key="2">
    <citation type="submission" date="2025-08" db="UniProtKB">
        <authorList>
            <consortium name="RefSeq"/>
        </authorList>
    </citation>
    <scope>IDENTIFICATION</scope>
    <source>
        <tissue evidence="9">Young leaves</tissue>
    </source>
</reference>